<name>A0A506UGI3_9HYPH</name>
<reference evidence="2 3" key="1">
    <citation type="submission" date="2019-06" db="EMBL/GenBank/DDBJ databases">
        <authorList>
            <person name="Li M."/>
        </authorList>
    </citation>
    <scope>NUCLEOTIDE SEQUENCE [LARGE SCALE GENOMIC DNA]</scope>
    <source>
        <strain evidence="2 3">BGMRC2036</strain>
    </source>
</reference>
<dbReference type="RefSeq" id="WP_141147720.1">
    <property type="nucleotide sequence ID" value="NZ_VHLG01000002.1"/>
</dbReference>
<comment type="caution">
    <text evidence="2">The sequence shown here is derived from an EMBL/GenBank/DDBJ whole genome shotgun (WGS) entry which is preliminary data.</text>
</comment>
<evidence type="ECO:0000313" key="2">
    <source>
        <dbReference type="EMBL" id="TPW32209.1"/>
    </source>
</evidence>
<dbReference type="EMBL" id="VHLG01000002">
    <property type="protein sequence ID" value="TPW32209.1"/>
    <property type="molecule type" value="Genomic_DNA"/>
</dbReference>
<evidence type="ECO:0000256" key="1">
    <source>
        <dbReference type="SAM" id="MobiDB-lite"/>
    </source>
</evidence>
<protein>
    <submittedName>
        <fullName evidence="2">Uncharacterized protein</fullName>
    </submittedName>
</protein>
<organism evidence="2 3">
    <name type="scientific">Martelella alba</name>
    <dbReference type="NCBI Taxonomy" id="2590451"/>
    <lineage>
        <taxon>Bacteria</taxon>
        <taxon>Pseudomonadati</taxon>
        <taxon>Pseudomonadota</taxon>
        <taxon>Alphaproteobacteria</taxon>
        <taxon>Hyphomicrobiales</taxon>
        <taxon>Aurantimonadaceae</taxon>
        <taxon>Martelella</taxon>
    </lineage>
</organism>
<keyword evidence="3" id="KW-1185">Reference proteome</keyword>
<evidence type="ECO:0000313" key="3">
    <source>
        <dbReference type="Proteomes" id="UP000318801"/>
    </source>
</evidence>
<feature type="compositionally biased region" description="Low complexity" evidence="1">
    <location>
        <begin position="76"/>
        <end position="91"/>
    </location>
</feature>
<feature type="compositionally biased region" description="Polar residues" evidence="1">
    <location>
        <begin position="506"/>
        <end position="515"/>
    </location>
</feature>
<feature type="region of interest" description="Disordered" evidence="1">
    <location>
        <begin position="1"/>
        <end position="91"/>
    </location>
</feature>
<feature type="compositionally biased region" description="Polar residues" evidence="1">
    <location>
        <begin position="9"/>
        <end position="18"/>
    </location>
</feature>
<accession>A0A506UGI3</accession>
<sequence length="545" mass="59050">MIGIRDITNEYNQVTTSGEPPPAELPPSDIHQRRNAGQPLQRANLPREASVYARHGTPEVSMSRRDNIVTTQPGYINSSTSTSSISSTDSASQTDAANAVAVQTLRDIEAAVSADNTIAERMTEEIENGVFRTALRQIGSKPKRLFRDHNFGLVQLGYAPAVASILPGLNGWTKIALQLQGQIRKDDDQNLKLDWAAYVHDEIGSNTAFGDYFRASAMTIDQIGFGGTAKLIDGKLISENLHMRREWLGRGDLTHPYGTVTAEAQGINGNKKPLHLPVGCSAGGEAGSVSIWDLRVNGKCVADSRAPKAFAAWSVGTVAGGALSMLVDPQAGIASHSRFIGSALCRTVAFLPSYLEHIAGTKFMGPFHCAPDRTETWANVPALGPADTSYAFGKNNNFVATCFLRLNFNPGTQPTTTRHRAVPIRQQSPDPTAQPHREGTELRRRRGYRLADDRFTQRVPIANEPTGLTRNAHSSPQSLSAAALQWRRDQSDPELTGFTPFGDTGARQNAEQSRSTRPRLDVPAADKAVPSTSGMQNTISDPSRF</sequence>
<feature type="region of interest" description="Disordered" evidence="1">
    <location>
        <begin position="413"/>
        <end position="545"/>
    </location>
</feature>
<gene>
    <name evidence="2" type="ORF">FJU08_04140</name>
</gene>
<dbReference type="Proteomes" id="UP000318801">
    <property type="component" value="Unassembled WGS sequence"/>
</dbReference>
<feature type="compositionally biased region" description="Polar residues" evidence="1">
    <location>
        <begin position="530"/>
        <end position="545"/>
    </location>
</feature>
<feature type="compositionally biased region" description="Low complexity" evidence="1">
    <location>
        <begin position="472"/>
        <end position="485"/>
    </location>
</feature>
<dbReference type="AlphaFoldDB" id="A0A506UGI3"/>
<proteinExistence type="predicted"/>